<proteinExistence type="predicted"/>
<reference evidence="1 2" key="1">
    <citation type="submission" date="2024-05" db="EMBL/GenBank/DDBJ databases">
        <authorList>
            <person name="Liu Q."/>
            <person name="Xin Y.-H."/>
        </authorList>
    </citation>
    <scope>NUCLEOTIDE SEQUENCE [LARGE SCALE GENOMIC DNA]</scope>
    <source>
        <strain evidence="1 2">CGMCC 1.10181</strain>
    </source>
</reference>
<dbReference type="RefSeq" id="WP_343891067.1">
    <property type="nucleotide sequence ID" value="NZ_BAAAEH010000038.1"/>
</dbReference>
<dbReference type="EMBL" id="JBDIME010000032">
    <property type="protein sequence ID" value="MEN2792712.1"/>
    <property type="molecule type" value="Genomic_DNA"/>
</dbReference>
<sequence>MREIRLTLITATLAALLLQFQQQLPPAQGKALLACTPAPLPHRA</sequence>
<evidence type="ECO:0000313" key="2">
    <source>
        <dbReference type="Proteomes" id="UP001419910"/>
    </source>
</evidence>
<name>A0ABU9YA90_9SPHN</name>
<gene>
    <name evidence="1" type="ORF">ABC974_23995</name>
</gene>
<organism evidence="1 2">
    <name type="scientific">Sphingomonas oligophenolica</name>
    <dbReference type="NCBI Taxonomy" id="301154"/>
    <lineage>
        <taxon>Bacteria</taxon>
        <taxon>Pseudomonadati</taxon>
        <taxon>Pseudomonadota</taxon>
        <taxon>Alphaproteobacteria</taxon>
        <taxon>Sphingomonadales</taxon>
        <taxon>Sphingomonadaceae</taxon>
        <taxon>Sphingomonas</taxon>
    </lineage>
</organism>
<protein>
    <submittedName>
        <fullName evidence="1">Uncharacterized protein</fullName>
    </submittedName>
</protein>
<dbReference type="Proteomes" id="UP001419910">
    <property type="component" value="Unassembled WGS sequence"/>
</dbReference>
<comment type="caution">
    <text evidence="1">The sequence shown here is derived from an EMBL/GenBank/DDBJ whole genome shotgun (WGS) entry which is preliminary data.</text>
</comment>
<keyword evidence="2" id="KW-1185">Reference proteome</keyword>
<evidence type="ECO:0000313" key="1">
    <source>
        <dbReference type="EMBL" id="MEN2792712.1"/>
    </source>
</evidence>
<accession>A0ABU9YA90</accession>